<evidence type="ECO:0000313" key="2">
    <source>
        <dbReference type="EMBL" id="MCX2738389.1"/>
    </source>
</evidence>
<dbReference type="PANTHER" id="PTHR38590">
    <property type="entry name" value="BLL0828 PROTEIN"/>
    <property type="match status" value="1"/>
</dbReference>
<dbReference type="Proteomes" id="UP001207228">
    <property type="component" value="Unassembled WGS sequence"/>
</dbReference>
<dbReference type="GO" id="GO:0004519">
    <property type="term" value="F:endonuclease activity"/>
    <property type="evidence" value="ECO:0007669"/>
    <property type="project" value="UniProtKB-KW"/>
</dbReference>
<name>A0ABT3R9F7_9BACT</name>
<dbReference type="Pfam" id="PF04480">
    <property type="entry name" value="DUF559"/>
    <property type="match status" value="1"/>
</dbReference>
<dbReference type="InterPro" id="IPR011335">
    <property type="entry name" value="Restrct_endonuc-II-like"/>
</dbReference>
<gene>
    <name evidence="2" type="ORF">OO017_00385</name>
</gene>
<dbReference type="SUPFAM" id="SSF52980">
    <property type="entry name" value="Restriction endonuclease-like"/>
    <property type="match status" value="1"/>
</dbReference>
<accession>A0ABT3R9F7</accession>
<dbReference type="RefSeq" id="WP_266050460.1">
    <property type="nucleotide sequence ID" value="NZ_JAPFQO010000001.1"/>
</dbReference>
<organism evidence="2 3">
    <name type="scientific">Pontibacter anaerobius</name>
    <dbReference type="NCBI Taxonomy" id="2993940"/>
    <lineage>
        <taxon>Bacteria</taxon>
        <taxon>Pseudomonadati</taxon>
        <taxon>Bacteroidota</taxon>
        <taxon>Cytophagia</taxon>
        <taxon>Cytophagales</taxon>
        <taxon>Hymenobacteraceae</taxon>
        <taxon>Pontibacter</taxon>
    </lineage>
</organism>
<evidence type="ECO:0000313" key="3">
    <source>
        <dbReference type="Proteomes" id="UP001207228"/>
    </source>
</evidence>
<keyword evidence="2" id="KW-0378">Hydrolase</keyword>
<sequence length="118" mass="14112">MAIHNRRYLTEHRRELRSSLTPAEAELWKHLKSGNLNGKKFRRQHSVENYILDFYYPSEQLAVELDGQVHNSIVAEHADRERDRHLSNLNIRVLRFENRDVFENLEAVLQEISSNFKR</sequence>
<dbReference type="EMBL" id="JAPFQO010000001">
    <property type="protein sequence ID" value="MCX2738389.1"/>
    <property type="molecule type" value="Genomic_DNA"/>
</dbReference>
<reference evidence="2 3" key="1">
    <citation type="submission" date="2022-11" db="EMBL/GenBank/DDBJ databases">
        <title>The characterization of three novel Bacteroidetes species and genomic analysis of their roles in tidal elemental geochemical cycles.</title>
        <authorList>
            <person name="Ma K.-J."/>
        </authorList>
    </citation>
    <scope>NUCLEOTIDE SEQUENCE [LARGE SCALE GENOMIC DNA]</scope>
    <source>
        <strain evidence="2 3">M82</strain>
    </source>
</reference>
<keyword evidence="3" id="KW-1185">Reference proteome</keyword>
<protein>
    <submittedName>
        <fullName evidence="2">Endonuclease domain-containing protein</fullName>
    </submittedName>
</protein>
<keyword evidence="2" id="KW-0540">Nuclease</keyword>
<dbReference type="InterPro" id="IPR007569">
    <property type="entry name" value="DUF559"/>
</dbReference>
<dbReference type="CDD" id="cd01038">
    <property type="entry name" value="Endonuclease_DUF559"/>
    <property type="match status" value="1"/>
</dbReference>
<keyword evidence="2" id="KW-0255">Endonuclease</keyword>
<feature type="domain" description="DUF559" evidence="1">
    <location>
        <begin position="9"/>
        <end position="114"/>
    </location>
</feature>
<evidence type="ECO:0000259" key="1">
    <source>
        <dbReference type="Pfam" id="PF04480"/>
    </source>
</evidence>
<dbReference type="PANTHER" id="PTHR38590:SF1">
    <property type="entry name" value="BLL0828 PROTEIN"/>
    <property type="match status" value="1"/>
</dbReference>
<comment type="caution">
    <text evidence="2">The sequence shown here is derived from an EMBL/GenBank/DDBJ whole genome shotgun (WGS) entry which is preliminary data.</text>
</comment>
<dbReference type="InterPro" id="IPR047216">
    <property type="entry name" value="Endonuclease_DUF559_bact"/>
</dbReference>
<proteinExistence type="predicted"/>
<dbReference type="Gene3D" id="3.40.960.10">
    <property type="entry name" value="VSR Endonuclease"/>
    <property type="match status" value="1"/>
</dbReference>